<evidence type="ECO:0000313" key="6">
    <source>
        <dbReference type="EMBL" id="SFG28164.1"/>
    </source>
</evidence>
<dbReference type="FunFam" id="3.30.300.30:FF:000008">
    <property type="entry name" value="2,3-dihydroxybenzoate-AMP ligase"/>
    <property type="match status" value="1"/>
</dbReference>
<evidence type="ECO:0000259" key="4">
    <source>
        <dbReference type="Pfam" id="PF00501"/>
    </source>
</evidence>
<dbReference type="InterPro" id="IPR020845">
    <property type="entry name" value="AMP-binding_CS"/>
</dbReference>
<keyword evidence="3" id="KW-0812">Transmembrane</keyword>
<dbReference type="PANTHER" id="PTHR43201">
    <property type="entry name" value="ACYL-COA SYNTHETASE"/>
    <property type="match status" value="1"/>
</dbReference>
<dbReference type="PROSITE" id="PS00455">
    <property type="entry name" value="AMP_BINDING"/>
    <property type="match status" value="1"/>
</dbReference>
<evidence type="ECO:0000256" key="3">
    <source>
        <dbReference type="SAM" id="Phobius"/>
    </source>
</evidence>
<reference evidence="7" key="1">
    <citation type="submission" date="2016-10" db="EMBL/GenBank/DDBJ databases">
        <authorList>
            <person name="Varghese N."/>
            <person name="Submissions S."/>
        </authorList>
    </citation>
    <scope>NUCLEOTIDE SEQUENCE [LARGE SCALE GENOMIC DNA]</scope>
    <source>
        <strain evidence="7">DSM 17038</strain>
    </source>
</reference>
<keyword evidence="7" id="KW-1185">Reference proteome</keyword>
<organism evidence="6 7">
    <name type="scientific">Desulfotruncus arcticus DSM 17038</name>
    <dbReference type="NCBI Taxonomy" id="1121424"/>
    <lineage>
        <taxon>Bacteria</taxon>
        <taxon>Bacillati</taxon>
        <taxon>Bacillota</taxon>
        <taxon>Clostridia</taxon>
        <taxon>Eubacteriales</taxon>
        <taxon>Desulfallaceae</taxon>
        <taxon>Desulfotruncus</taxon>
    </lineage>
</organism>
<dbReference type="InterPro" id="IPR000873">
    <property type="entry name" value="AMP-dep_synth/lig_dom"/>
</dbReference>
<keyword evidence="3" id="KW-1133">Transmembrane helix</keyword>
<dbReference type="GO" id="GO:0006631">
    <property type="term" value="P:fatty acid metabolic process"/>
    <property type="evidence" value="ECO:0007669"/>
    <property type="project" value="TreeGrafter"/>
</dbReference>
<sequence length="541" mass="59929">MVSIGKDLWPPGFTEGIVEKTINGVTVNTYADRPKSVIETLQNSARLYQDKEALVAGAECITYGELNRRVNNMAYALRTRYDIKKGDRVAILLTNGIPFVISLYAVAQLGGICVPLNTRLKSSELEFMLNNSGSSLLVLDDSWWVNIEPIKSSIGACREFFVVGQEIAGTSSFAELIDSDAPEVVTEQIEEHDAALIMYTSGTTGLPKGAVNTNFNVIHTMISYKRIYDLTSDDRTVIAVPLFHVTGLYAQLLTYINLGCTIALLPMYKTDEMLRVLEEERITSMIVVPTIYVMMLMHPEHKNYDLANLRVAGFGGAPMSGETVKMLQEWLPGIELHNTYGLTEIASPGTCMPKEDAMRKLGSIGLPFPVNKCKIADPVTGEELPANTEGELLINSPNLTPGYWQNPEATTKAIIDGWLHTGDIAKIDEEGYVYIMDRIKDMINRGGEKIFCVEVEDVLYSNNKVMEAAVVGVPDEVFGEVVKACIVPRPGVTLTEEEVQDWVRERLAKYKVPKFVQFLTELPKNPNGKVMKNVLREATGN</sequence>
<dbReference type="Gene3D" id="3.30.300.30">
    <property type="match status" value="1"/>
</dbReference>
<dbReference type="Pfam" id="PF13193">
    <property type="entry name" value="AMP-binding_C"/>
    <property type="match status" value="1"/>
</dbReference>
<dbReference type="EMBL" id="FOOX01000003">
    <property type="protein sequence ID" value="SFG28164.1"/>
    <property type="molecule type" value="Genomic_DNA"/>
</dbReference>
<dbReference type="Proteomes" id="UP000199337">
    <property type="component" value="Unassembled WGS sequence"/>
</dbReference>
<evidence type="ECO:0000256" key="2">
    <source>
        <dbReference type="ARBA" id="ARBA00022598"/>
    </source>
</evidence>
<dbReference type="PANTHER" id="PTHR43201:SF5">
    <property type="entry name" value="MEDIUM-CHAIN ACYL-COA LIGASE ACSF2, MITOCHONDRIAL"/>
    <property type="match status" value="1"/>
</dbReference>
<feature type="domain" description="AMP-binding enzyme C-terminal" evidence="5">
    <location>
        <begin position="454"/>
        <end position="529"/>
    </location>
</feature>
<proteinExistence type="inferred from homology"/>
<evidence type="ECO:0000313" key="7">
    <source>
        <dbReference type="Proteomes" id="UP000199337"/>
    </source>
</evidence>
<accession>A0A1I2QIE8</accession>
<dbReference type="InterPro" id="IPR025110">
    <property type="entry name" value="AMP-bd_C"/>
</dbReference>
<dbReference type="OrthoDB" id="9778383at2"/>
<gene>
    <name evidence="6" type="ORF">SAMN05660649_01257</name>
</gene>
<dbReference type="InterPro" id="IPR045851">
    <property type="entry name" value="AMP-bd_C_sf"/>
</dbReference>
<dbReference type="InterPro" id="IPR042099">
    <property type="entry name" value="ANL_N_sf"/>
</dbReference>
<dbReference type="SUPFAM" id="SSF56801">
    <property type="entry name" value="Acetyl-CoA synthetase-like"/>
    <property type="match status" value="1"/>
</dbReference>
<comment type="similarity">
    <text evidence="1">Belongs to the ATP-dependent AMP-binding enzyme family.</text>
</comment>
<dbReference type="Gene3D" id="3.40.50.12780">
    <property type="entry name" value="N-terminal domain of ligase-like"/>
    <property type="match status" value="1"/>
</dbReference>
<evidence type="ECO:0000256" key="1">
    <source>
        <dbReference type="ARBA" id="ARBA00006432"/>
    </source>
</evidence>
<feature type="domain" description="AMP-dependent synthetase/ligase" evidence="4">
    <location>
        <begin position="42"/>
        <end position="404"/>
    </location>
</feature>
<dbReference type="STRING" id="341036.SAMN05660649_01257"/>
<protein>
    <submittedName>
        <fullName evidence="6">Long-chain acyl-CoA synthetase</fullName>
    </submittedName>
</protein>
<keyword evidence="2" id="KW-0436">Ligase</keyword>
<dbReference type="Pfam" id="PF00501">
    <property type="entry name" value="AMP-binding"/>
    <property type="match status" value="1"/>
</dbReference>
<name>A0A1I2QIE8_9FIRM</name>
<feature type="transmembrane region" description="Helical" evidence="3">
    <location>
        <begin position="89"/>
        <end position="107"/>
    </location>
</feature>
<evidence type="ECO:0000259" key="5">
    <source>
        <dbReference type="Pfam" id="PF13193"/>
    </source>
</evidence>
<dbReference type="AlphaFoldDB" id="A0A1I2QIE8"/>
<dbReference type="RefSeq" id="WP_092469763.1">
    <property type="nucleotide sequence ID" value="NZ_FOOX01000003.1"/>
</dbReference>
<keyword evidence="3" id="KW-0472">Membrane</keyword>
<dbReference type="GO" id="GO:0031956">
    <property type="term" value="F:medium-chain fatty acid-CoA ligase activity"/>
    <property type="evidence" value="ECO:0007669"/>
    <property type="project" value="TreeGrafter"/>
</dbReference>